<evidence type="ECO:0000256" key="10">
    <source>
        <dbReference type="ARBA" id="ARBA00023196"/>
    </source>
</evidence>
<comment type="function">
    <text evidence="12">Produces ATP from ADP in the presence of a proton gradient across the membrane. The alpha chain is a regulatory subunit.</text>
</comment>
<keyword evidence="10 12" id="KW-0139">CF(1)</keyword>
<keyword evidence="4 12" id="KW-1003">Cell membrane</keyword>
<keyword evidence="8 12" id="KW-0406">Ion transport</keyword>
<dbReference type="PANTHER" id="PTHR48082:SF2">
    <property type="entry name" value="ATP SYNTHASE SUBUNIT ALPHA, MITOCHONDRIAL"/>
    <property type="match status" value="1"/>
</dbReference>
<feature type="domain" description="ATPase F1/V1/A1 complex alpha/beta subunit nucleotide-binding" evidence="13">
    <location>
        <begin position="149"/>
        <end position="364"/>
    </location>
</feature>
<reference evidence="16" key="1">
    <citation type="submission" date="2019-11" db="EMBL/GenBank/DDBJ databases">
        <authorList>
            <person name="Feng L."/>
        </authorList>
    </citation>
    <scope>NUCLEOTIDE SEQUENCE</scope>
    <source>
        <strain evidence="16">AcaccaeLFYP115</strain>
    </source>
</reference>
<feature type="domain" description="ATP synthase alpha subunit C-terminal" evidence="14">
    <location>
        <begin position="371"/>
        <end position="495"/>
    </location>
</feature>
<dbReference type="Pfam" id="PF00306">
    <property type="entry name" value="ATP-synt_ab_C"/>
    <property type="match status" value="1"/>
</dbReference>
<evidence type="ECO:0000256" key="12">
    <source>
        <dbReference type="HAMAP-Rule" id="MF_01346"/>
    </source>
</evidence>
<dbReference type="NCBIfam" id="TIGR00962">
    <property type="entry name" value="atpA"/>
    <property type="match status" value="1"/>
</dbReference>
<dbReference type="InterPro" id="IPR005294">
    <property type="entry name" value="ATP_synth_F1_asu"/>
</dbReference>
<dbReference type="Gene3D" id="1.20.150.20">
    <property type="entry name" value="ATP synthase alpha/beta chain, C-terminal domain"/>
    <property type="match status" value="1"/>
</dbReference>
<feature type="binding site" evidence="12">
    <location>
        <begin position="169"/>
        <end position="176"/>
    </location>
    <ligand>
        <name>ATP</name>
        <dbReference type="ChEBI" id="CHEBI:30616"/>
    </ligand>
</feature>
<keyword evidence="3 12" id="KW-0813">Transport</keyword>
<dbReference type="PANTHER" id="PTHR48082">
    <property type="entry name" value="ATP SYNTHASE SUBUNIT ALPHA, MITOCHONDRIAL"/>
    <property type="match status" value="1"/>
</dbReference>
<evidence type="ECO:0000256" key="8">
    <source>
        <dbReference type="ARBA" id="ARBA00023065"/>
    </source>
</evidence>
<evidence type="ECO:0000256" key="7">
    <source>
        <dbReference type="ARBA" id="ARBA00022967"/>
    </source>
</evidence>
<dbReference type="RefSeq" id="WP_006567601.1">
    <property type="nucleotide sequence ID" value="NZ_BAABRZ010000002.1"/>
</dbReference>
<dbReference type="GO" id="GO:0045259">
    <property type="term" value="C:proton-transporting ATP synthase complex"/>
    <property type="evidence" value="ECO:0007669"/>
    <property type="project" value="UniProtKB-KW"/>
</dbReference>
<feature type="site" description="Required for activity" evidence="12">
    <location>
        <position position="362"/>
    </location>
</feature>
<dbReference type="SUPFAM" id="SSF47917">
    <property type="entry name" value="C-terminal domain of alpha and beta subunits of F1 ATP synthase"/>
    <property type="match status" value="1"/>
</dbReference>
<dbReference type="Pfam" id="PF02874">
    <property type="entry name" value="ATP-synt_ab_N"/>
    <property type="match status" value="1"/>
</dbReference>
<evidence type="ECO:0000259" key="13">
    <source>
        <dbReference type="Pfam" id="PF00006"/>
    </source>
</evidence>
<evidence type="ECO:0000256" key="11">
    <source>
        <dbReference type="ARBA" id="ARBA00023310"/>
    </source>
</evidence>
<dbReference type="Pfam" id="PF00006">
    <property type="entry name" value="ATP-synt_ab"/>
    <property type="match status" value="1"/>
</dbReference>
<gene>
    <name evidence="16" type="primary">atpA_3</name>
    <name evidence="12" type="synonym">atpA</name>
    <name evidence="16" type="ORF">ACLFYP115_02450</name>
</gene>
<dbReference type="GeneID" id="69469609"/>
<dbReference type="InterPro" id="IPR000194">
    <property type="entry name" value="ATPase_F1/V1/A1_a/bsu_nucl-bd"/>
</dbReference>
<keyword evidence="7 12" id="KW-1278">Translocase</keyword>
<dbReference type="EMBL" id="CACRSQ010000007">
    <property type="protein sequence ID" value="VYT28316.1"/>
    <property type="molecule type" value="Genomic_DNA"/>
</dbReference>
<comment type="subcellular location">
    <subcellularLocation>
        <location evidence="12">Cell membrane</location>
        <topology evidence="12">Peripheral membrane protein</topology>
    </subcellularLocation>
    <subcellularLocation>
        <location evidence="1">Membrane</location>
        <topology evidence="1">Peripheral membrane protein</topology>
    </subcellularLocation>
</comment>
<evidence type="ECO:0000256" key="6">
    <source>
        <dbReference type="ARBA" id="ARBA00022840"/>
    </source>
</evidence>
<keyword evidence="9 12" id="KW-0472">Membrane</keyword>
<dbReference type="Gene3D" id="2.40.30.20">
    <property type="match status" value="1"/>
</dbReference>
<dbReference type="SUPFAM" id="SSF50615">
    <property type="entry name" value="N-terminal domain of alpha and beta subunits of F1 ATP synthase"/>
    <property type="match status" value="1"/>
</dbReference>
<sequence length="503" mass="55174">MNLRPEEISSVIKEQIKQYSTKLETSDIGTVIQVADGIARIHGLDEAMQGELLEFPGEVYGMVLNLEEDNVGAVLLGDQKNISEGDVVKTTGRVVEVPVGDAMTGRVVNSLGQPIDGKGPIETEKYRPIERVASGVISRKSVDTPLQTGIKAIDAMVPIGRGQRELIIGDRQTGKTAIAVDTIINQKGQGVHCIYVAIGQKSSTVANIVKTFEEYGAMDYTTVVASTASELAPLQYIAPYAGCAIGEEWMENGEDVLVIYDDLSKHATAYRTLSLLLRRPPGREAYPGDVFYLHSRLLERAAKLSDELGGGSLTALPLIETQAGDVSAYIPTNVISITDGQIYLETEMFNAGFRPAINAGLSVSRVGGAAQIKAMKKIAGPIRTDLAQYRELAAFAQFGSELDDDTKERLAQGERIKEVLKQPQYQPLPVEQQVVIIYAATRKYLLEIKVDDILAFQKELFELIDTKYPDVFRSIRETKELGKETEEMLITAIKECRQQFEAK</sequence>
<feature type="domain" description="ATPase F1/V1/A1 complex alpha/beta subunit N-terminal" evidence="15">
    <location>
        <begin position="25"/>
        <end position="92"/>
    </location>
</feature>
<dbReference type="FunFam" id="3.40.50.300:FF:000002">
    <property type="entry name" value="ATP synthase subunit alpha"/>
    <property type="match status" value="1"/>
</dbReference>
<organism evidence="16">
    <name type="scientific">Anaerostipes caccae</name>
    <dbReference type="NCBI Taxonomy" id="105841"/>
    <lineage>
        <taxon>Bacteria</taxon>
        <taxon>Bacillati</taxon>
        <taxon>Bacillota</taxon>
        <taxon>Clostridia</taxon>
        <taxon>Lachnospirales</taxon>
        <taxon>Lachnospiraceae</taxon>
        <taxon>Anaerostipes</taxon>
    </lineage>
</organism>
<dbReference type="InterPro" id="IPR038376">
    <property type="entry name" value="ATP_synth_asu_C_sf"/>
</dbReference>
<dbReference type="CDD" id="cd18113">
    <property type="entry name" value="ATP-synt_F1_alpha_C"/>
    <property type="match status" value="1"/>
</dbReference>
<dbReference type="InterPro" id="IPR020003">
    <property type="entry name" value="ATPase_a/bsu_AS"/>
</dbReference>
<dbReference type="SUPFAM" id="SSF52540">
    <property type="entry name" value="P-loop containing nucleoside triphosphate hydrolases"/>
    <property type="match status" value="1"/>
</dbReference>
<evidence type="ECO:0000313" key="16">
    <source>
        <dbReference type="EMBL" id="VYT28316.1"/>
    </source>
</evidence>
<dbReference type="CDD" id="cd01132">
    <property type="entry name" value="F1-ATPase_alpha_CD"/>
    <property type="match status" value="1"/>
</dbReference>
<dbReference type="CDD" id="cd18116">
    <property type="entry name" value="ATP-synt_F1_alpha_N"/>
    <property type="match status" value="1"/>
</dbReference>
<dbReference type="InterPro" id="IPR023366">
    <property type="entry name" value="ATP_synth_asu-like_sf"/>
</dbReference>
<dbReference type="NCBIfam" id="NF009884">
    <property type="entry name" value="PRK13343.1"/>
    <property type="match status" value="1"/>
</dbReference>
<dbReference type="PIRSF" id="PIRSF039088">
    <property type="entry name" value="F_ATPase_subunit_alpha"/>
    <property type="match status" value="1"/>
</dbReference>
<evidence type="ECO:0000256" key="3">
    <source>
        <dbReference type="ARBA" id="ARBA00022448"/>
    </source>
</evidence>
<dbReference type="InterPro" id="IPR027417">
    <property type="entry name" value="P-loop_NTPase"/>
</dbReference>
<evidence type="ECO:0000256" key="2">
    <source>
        <dbReference type="ARBA" id="ARBA00008936"/>
    </source>
</evidence>
<dbReference type="FunFam" id="1.20.150.20:FF:000001">
    <property type="entry name" value="ATP synthase subunit alpha"/>
    <property type="match status" value="1"/>
</dbReference>
<dbReference type="GO" id="GO:0046933">
    <property type="term" value="F:proton-transporting ATP synthase activity, rotational mechanism"/>
    <property type="evidence" value="ECO:0007669"/>
    <property type="project" value="UniProtKB-UniRule"/>
</dbReference>
<dbReference type="EC" id="7.1.2.2" evidence="12"/>
<comment type="similarity">
    <text evidence="2 12">Belongs to the ATPase alpha/beta chains family.</text>
</comment>
<keyword evidence="5 12" id="KW-0547">Nucleotide-binding</keyword>
<evidence type="ECO:0000259" key="14">
    <source>
        <dbReference type="Pfam" id="PF00306"/>
    </source>
</evidence>
<evidence type="ECO:0000256" key="1">
    <source>
        <dbReference type="ARBA" id="ARBA00004170"/>
    </source>
</evidence>
<accession>A0A6N2VMP4</accession>
<dbReference type="AlphaFoldDB" id="A0A6N2VMP4"/>
<keyword evidence="11 12" id="KW-0066">ATP synthesis</keyword>
<evidence type="ECO:0000256" key="5">
    <source>
        <dbReference type="ARBA" id="ARBA00022741"/>
    </source>
</evidence>
<dbReference type="GO" id="GO:0016787">
    <property type="term" value="F:hydrolase activity"/>
    <property type="evidence" value="ECO:0007669"/>
    <property type="project" value="UniProtKB-KW"/>
</dbReference>
<dbReference type="InterPro" id="IPR033732">
    <property type="entry name" value="ATP_synth_F1_a_nt-bd_dom"/>
</dbReference>
<evidence type="ECO:0000256" key="9">
    <source>
        <dbReference type="ARBA" id="ARBA00023136"/>
    </source>
</evidence>
<dbReference type="Gene3D" id="3.40.50.300">
    <property type="entry name" value="P-loop containing nucleotide triphosphate hydrolases"/>
    <property type="match status" value="1"/>
</dbReference>
<protein>
    <recommendedName>
        <fullName evidence="12">ATP synthase subunit alpha</fullName>
        <ecNumber evidence="12">7.1.2.2</ecNumber>
    </recommendedName>
    <alternativeName>
        <fullName evidence="12">ATP synthase F1 sector subunit alpha</fullName>
    </alternativeName>
    <alternativeName>
        <fullName evidence="12">F-ATPase subunit alpha</fullName>
    </alternativeName>
</protein>
<dbReference type="GO" id="GO:0005524">
    <property type="term" value="F:ATP binding"/>
    <property type="evidence" value="ECO:0007669"/>
    <property type="project" value="UniProtKB-UniRule"/>
</dbReference>
<keyword evidence="16" id="KW-0378">Hydrolase</keyword>
<dbReference type="HAMAP" id="MF_01346">
    <property type="entry name" value="ATP_synth_alpha_bact"/>
    <property type="match status" value="1"/>
</dbReference>
<dbReference type="PROSITE" id="PS00152">
    <property type="entry name" value="ATPASE_ALPHA_BETA"/>
    <property type="match status" value="1"/>
</dbReference>
<evidence type="ECO:0000259" key="15">
    <source>
        <dbReference type="Pfam" id="PF02874"/>
    </source>
</evidence>
<evidence type="ECO:0000256" key="4">
    <source>
        <dbReference type="ARBA" id="ARBA00022475"/>
    </source>
</evidence>
<dbReference type="GO" id="GO:0043531">
    <property type="term" value="F:ADP binding"/>
    <property type="evidence" value="ECO:0007669"/>
    <property type="project" value="TreeGrafter"/>
</dbReference>
<keyword evidence="6 12" id="KW-0067">ATP-binding</keyword>
<dbReference type="InterPro" id="IPR036121">
    <property type="entry name" value="ATPase_F1/V1/A1_a/bsu_N_sf"/>
</dbReference>
<dbReference type="InterPro" id="IPR004100">
    <property type="entry name" value="ATPase_F1/V1/A1_a/bsu_N"/>
</dbReference>
<dbReference type="FunFam" id="2.40.30.20:FF:000001">
    <property type="entry name" value="ATP synthase subunit alpha"/>
    <property type="match status" value="1"/>
</dbReference>
<name>A0A6N2VMP4_9FIRM</name>
<comment type="catalytic activity">
    <reaction evidence="12">
        <text>ATP + H2O + 4 H(+)(in) = ADP + phosphate + 5 H(+)(out)</text>
        <dbReference type="Rhea" id="RHEA:57720"/>
        <dbReference type="ChEBI" id="CHEBI:15377"/>
        <dbReference type="ChEBI" id="CHEBI:15378"/>
        <dbReference type="ChEBI" id="CHEBI:30616"/>
        <dbReference type="ChEBI" id="CHEBI:43474"/>
        <dbReference type="ChEBI" id="CHEBI:456216"/>
        <dbReference type="EC" id="7.1.2.2"/>
    </reaction>
</comment>
<dbReference type="InterPro" id="IPR000793">
    <property type="entry name" value="ATP_synth_asu_C"/>
</dbReference>
<keyword evidence="12" id="KW-0375">Hydrogen ion transport</keyword>
<dbReference type="GO" id="GO:0005886">
    <property type="term" value="C:plasma membrane"/>
    <property type="evidence" value="ECO:0007669"/>
    <property type="project" value="UniProtKB-SubCell"/>
</dbReference>
<proteinExistence type="inferred from homology"/>